<dbReference type="RefSeq" id="WP_044663932.1">
    <property type="nucleotide sequence ID" value="NZ_CDRZ01000017.1"/>
</dbReference>
<dbReference type="SUPFAM" id="SSF52540">
    <property type="entry name" value="P-loop containing nucleoside triphosphate hydrolases"/>
    <property type="match status" value="1"/>
</dbReference>
<dbReference type="PROSITE" id="PS50893">
    <property type="entry name" value="ABC_TRANSPORTER_2"/>
    <property type="match status" value="1"/>
</dbReference>
<keyword evidence="3" id="KW-0067">ATP-binding</keyword>
<evidence type="ECO:0000313" key="5">
    <source>
        <dbReference type="EMBL" id="CEO87587.1"/>
    </source>
</evidence>
<keyword evidence="2" id="KW-0547">Nucleotide-binding</keyword>
<gene>
    <name evidence="5" type="ORF">SSCH_1130015</name>
</gene>
<sequence length="239" mass="26546">MIELIGVTKSYAKGSVKAVDDVTLTVKPGEIFGFLGPNGAGKTTTIKMIVGLLQPDSGSVKVANIDVLRDPLTAKRQIGFVPDQPQVYDRLTGAEYLNFLADVYQVPERRRGKRIEHLLEIFGIKEAIGDLVQSYSHGMKQKLVLTGALLHNPPVWIMDEPMVGLDPRSSFLLKDLMGEHCCHGNTVFFSTHILEVAERLCDRVAIINKGRIIACGTLDEINKHHEKETLEKIFLELTQ</sequence>
<protein>
    <submittedName>
        <fullName evidence="5">Sulfate-transporting ATPase</fullName>
        <ecNumber evidence="5">3.6.3.25</ecNumber>
    </submittedName>
</protein>
<dbReference type="Proteomes" id="UP000046155">
    <property type="component" value="Unassembled WGS sequence"/>
</dbReference>
<dbReference type="OrthoDB" id="9804819at2"/>
<dbReference type="AlphaFoldDB" id="A0A0B7MIX0"/>
<dbReference type="Pfam" id="PF00005">
    <property type="entry name" value="ABC_tran"/>
    <property type="match status" value="1"/>
</dbReference>
<proteinExistence type="predicted"/>
<reference evidence="6" key="1">
    <citation type="submission" date="2015-01" db="EMBL/GenBank/DDBJ databases">
        <authorList>
            <person name="Manzoor Shahid"/>
            <person name="Zubair Saima"/>
        </authorList>
    </citation>
    <scope>NUCLEOTIDE SEQUENCE [LARGE SCALE GENOMIC DNA]</scope>
    <source>
        <strain evidence="6">Sp3</strain>
    </source>
</reference>
<dbReference type="InterPro" id="IPR003593">
    <property type="entry name" value="AAA+_ATPase"/>
</dbReference>
<name>A0A0B7MIX0_9FIRM</name>
<evidence type="ECO:0000259" key="4">
    <source>
        <dbReference type="PROSITE" id="PS50893"/>
    </source>
</evidence>
<dbReference type="SMART" id="SM00382">
    <property type="entry name" value="AAA"/>
    <property type="match status" value="1"/>
</dbReference>
<evidence type="ECO:0000256" key="2">
    <source>
        <dbReference type="ARBA" id="ARBA00022741"/>
    </source>
</evidence>
<evidence type="ECO:0000313" key="6">
    <source>
        <dbReference type="Proteomes" id="UP000046155"/>
    </source>
</evidence>
<keyword evidence="5" id="KW-0378">Hydrolase</keyword>
<dbReference type="EC" id="3.6.3.25" evidence="5"/>
<evidence type="ECO:0000256" key="3">
    <source>
        <dbReference type="ARBA" id="ARBA00022840"/>
    </source>
</evidence>
<evidence type="ECO:0000256" key="1">
    <source>
        <dbReference type="ARBA" id="ARBA00022448"/>
    </source>
</evidence>
<organism evidence="5 6">
    <name type="scientific">Syntrophaceticus schinkii</name>
    <dbReference type="NCBI Taxonomy" id="499207"/>
    <lineage>
        <taxon>Bacteria</taxon>
        <taxon>Bacillati</taxon>
        <taxon>Bacillota</taxon>
        <taxon>Clostridia</taxon>
        <taxon>Thermoanaerobacterales</taxon>
        <taxon>Thermoanaerobacterales Family III. Incertae Sedis</taxon>
        <taxon>Syntrophaceticus</taxon>
    </lineage>
</organism>
<dbReference type="InterPro" id="IPR003439">
    <property type="entry name" value="ABC_transporter-like_ATP-bd"/>
</dbReference>
<dbReference type="CDD" id="cd03230">
    <property type="entry name" value="ABC_DR_subfamily_A"/>
    <property type="match status" value="1"/>
</dbReference>
<feature type="domain" description="ABC transporter" evidence="4">
    <location>
        <begin position="2"/>
        <end position="234"/>
    </location>
</feature>
<keyword evidence="1" id="KW-0813">Transport</keyword>
<dbReference type="PANTHER" id="PTHR42939">
    <property type="entry name" value="ABC TRANSPORTER ATP-BINDING PROTEIN ALBC-RELATED"/>
    <property type="match status" value="1"/>
</dbReference>
<dbReference type="Gene3D" id="3.40.50.300">
    <property type="entry name" value="P-loop containing nucleotide triphosphate hydrolases"/>
    <property type="match status" value="1"/>
</dbReference>
<dbReference type="EMBL" id="CDRZ01000017">
    <property type="protein sequence ID" value="CEO87587.1"/>
    <property type="molecule type" value="Genomic_DNA"/>
</dbReference>
<dbReference type="PANTHER" id="PTHR42939:SF1">
    <property type="entry name" value="ABC TRANSPORTER ATP-BINDING PROTEIN ALBC-RELATED"/>
    <property type="match status" value="1"/>
</dbReference>
<dbReference type="InterPro" id="IPR051782">
    <property type="entry name" value="ABC_Transporter_VariousFunc"/>
</dbReference>
<dbReference type="InterPro" id="IPR027417">
    <property type="entry name" value="P-loop_NTPase"/>
</dbReference>
<dbReference type="GO" id="GO:0016887">
    <property type="term" value="F:ATP hydrolysis activity"/>
    <property type="evidence" value="ECO:0007669"/>
    <property type="project" value="InterPro"/>
</dbReference>
<keyword evidence="6" id="KW-1185">Reference proteome</keyword>
<accession>A0A0B7MIX0</accession>
<dbReference type="GO" id="GO:0005524">
    <property type="term" value="F:ATP binding"/>
    <property type="evidence" value="ECO:0007669"/>
    <property type="project" value="UniProtKB-KW"/>
</dbReference>